<dbReference type="SUPFAM" id="SSF56112">
    <property type="entry name" value="Protein kinase-like (PK-like)"/>
    <property type="match status" value="1"/>
</dbReference>
<feature type="domain" description="Protein kinase" evidence="1">
    <location>
        <begin position="29"/>
        <end position="323"/>
    </location>
</feature>
<dbReference type="Pfam" id="PF00069">
    <property type="entry name" value="Pkinase"/>
    <property type="match status" value="1"/>
</dbReference>
<evidence type="ECO:0000313" key="2">
    <source>
        <dbReference type="EMBL" id="NWD96481.1"/>
    </source>
</evidence>
<evidence type="ECO:0000259" key="1">
    <source>
        <dbReference type="PROSITE" id="PS50011"/>
    </source>
</evidence>
<dbReference type="SMART" id="SM00220">
    <property type="entry name" value="S_TKc"/>
    <property type="match status" value="1"/>
</dbReference>
<dbReference type="InterPro" id="IPR000719">
    <property type="entry name" value="Prot_kinase_dom"/>
</dbReference>
<dbReference type="Gene3D" id="1.10.510.10">
    <property type="entry name" value="Transferase(Phosphotransferase) domain 1"/>
    <property type="match status" value="1"/>
</dbReference>
<dbReference type="PANTHER" id="PTHR44167:SF18">
    <property type="entry name" value="PROTEIN KINASE DOMAIN-CONTAINING PROTEIN"/>
    <property type="match status" value="1"/>
</dbReference>
<protein>
    <recommendedName>
        <fullName evidence="1">Protein kinase domain-containing protein</fullName>
    </recommendedName>
</protein>
<dbReference type="EMBL" id="JACARY010000040">
    <property type="protein sequence ID" value="NWD96481.1"/>
    <property type="molecule type" value="Genomic_DNA"/>
</dbReference>
<reference evidence="2 3" key="1">
    <citation type="submission" date="2020-04" db="EMBL/GenBank/DDBJ databases">
        <title>Molecular characterization of pseudomonads from Agaricus bisporus reveal novel blotch 2 pathogens in Western Europe.</title>
        <authorList>
            <person name="Taparia T."/>
            <person name="Krijger M."/>
            <person name="Haynes E."/>
            <person name="Elpinstone J.G."/>
            <person name="Noble R."/>
            <person name="Van Der Wolf J."/>
        </authorList>
    </citation>
    <scope>NUCLEOTIDE SEQUENCE [LARGE SCALE GENOMIC DNA]</scope>
    <source>
        <strain evidence="2 3">P7774</strain>
    </source>
</reference>
<dbReference type="Proteomes" id="UP000572863">
    <property type="component" value="Unassembled WGS sequence"/>
</dbReference>
<comment type="caution">
    <text evidence="2">The sequence shown here is derived from an EMBL/GenBank/DDBJ whole genome shotgun (WGS) entry which is preliminary data.</text>
</comment>
<dbReference type="PANTHER" id="PTHR44167">
    <property type="entry name" value="OVARIAN-SPECIFIC SERINE/THREONINE-PROTEIN KINASE LOK-RELATED"/>
    <property type="match status" value="1"/>
</dbReference>
<evidence type="ECO:0000313" key="3">
    <source>
        <dbReference type="Proteomes" id="UP000572863"/>
    </source>
</evidence>
<accession>A0ABX2R1I0</accession>
<dbReference type="RefSeq" id="WP_177060508.1">
    <property type="nucleotide sequence ID" value="NZ_JACARY010000040.1"/>
</dbReference>
<organism evidence="2 3">
    <name type="scientific">Pseudomonas reactans</name>
    <dbReference type="NCBI Taxonomy" id="117680"/>
    <lineage>
        <taxon>Bacteria</taxon>
        <taxon>Pseudomonadati</taxon>
        <taxon>Pseudomonadota</taxon>
        <taxon>Gammaproteobacteria</taxon>
        <taxon>Pseudomonadales</taxon>
        <taxon>Pseudomonadaceae</taxon>
        <taxon>Pseudomonas</taxon>
    </lineage>
</organism>
<proteinExistence type="predicted"/>
<keyword evidence="3" id="KW-1185">Reference proteome</keyword>
<sequence length="364" mass="42415">MKTLMNNENSVNKGDFFELTGLRLIDNRFRLLEEVSGGKSSTSFFGIDESTGKNIFVKLSIFPRSELEAARFRNECRFLKEQMWVNSIIKKTPSYISHGELFDGSILYLITEKIEGQLLSDWLDKNFNEASLTDRLKIAYRVFGAAEHFSQFTVHHDLHPGNIILLDEEVDLRTRVPDFKVIILDWGQSHSKLEASYAEESDDISIIHNGMGRQITASFYNLPPETFMDWHRAGSEYNKYDSWAMGLLLYKLITGHNLFTFDNIGQFAEAMRHIERDIEFEVAKIREYAGAKSYVLQGLLYHLLVKEPRDRMFIQTARQVLWFILVEEFEPDNVGMVARFLRDPEGFKEVRWKHFESDPLAHIY</sequence>
<dbReference type="PROSITE" id="PS50011">
    <property type="entry name" value="PROTEIN_KINASE_DOM"/>
    <property type="match status" value="1"/>
</dbReference>
<dbReference type="InterPro" id="IPR011009">
    <property type="entry name" value="Kinase-like_dom_sf"/>
</dbReference>
<gene>
    <name evidence="2" type="ORF">HX871_18825</name>
</gene>
<name>A0ABX2R1I0_9PSED</name>